<name>A0A9P8PY81_9ASCO</name>
<sequence>MVVVPDFVHVGALQVAVATVLRIVVVAAAAAAVLVVLAVLVAAAAVVVDAPAAVVVVVVALVGLADVVYVVLELDMGKVIDDVADFG</sequence>
<feature type="transmembrane region" description="Helical" evidence="1">
    <location>
        <begin position="52"/>
        <end position="72"/>
    </location>
</feature>
<evidence type="ECO:0000256" key="1">
    <source>
        <dbReference type="SAM" id="Phobius"/>
    </source>
</evidence>
<protein>
    <submittedName>
        <fullName evidence="2">Uncharacterized protein</fullName>
    </submittedName>
</protein>
<reference evidence="2" key="2">
    <citation type="submission" date="2021-01" db="EMBL/GenBank/DDBJ databases">
        <authorList>
            <person name="Schikora-Tamarit M.A."/>
        </authorList>
    </citation>
    <scope>NUCLEOTIDE SEQUENCE</scope>
    <source>
        <strain evidence="2">CBS6341</strain>
    </source>
</reference>
<dbReference type="EMBL" id="JAEUBF010000055">
    <property type="protein sequence ID" value="KAH3680717.1"/>
    <property type="molecule type" value="Genomic_DNA"/>
</dbReference>
<keyword evidence="3" id="KW-1185">Reference proteome</keyword>
<gene>
    <name evidence="2" type="ORF">WICMUC_000188</name>
</gene>
<comment type="caution">
    <text evidence="2">The sequence shown here is derived from an EMBL/GenBank/DDBJ whole genome shotgun (WGS) entry which is preliminary data.</text>
</comment>
<dbReference type="AlphaFoldDB" id="A0A9P8PY81"/>
<accession>A0A9P8PY81</accession>
<feature type="transmembrane region" description="Helical" evidence="1">
    <location>
        <begin position="23"/>
        <end position="46"/>
    </location>
</feature>
<organism evidence="2 3">
    <name type="scientific">Wickerhamomyces mucosus</name>
    <dbReference type="NCBI Taxonomy" id="1378264"/>
    <lineage>
        <taxon>Eukaryota</taxon>
        <taxon>Fungi</taxon>
        <taxon>Dikarya</taxon>
        <taxon>Ascomycota</taxon>
        <taxon>Saccharomycotina</taxon>
        <taxon>Saccharomycetes</taxon>
        <taxon>Phaffomycetales</taxon>
        <taxon>Wickerhamomycetaceae</taxon>
        <taxon>Wickerhamomyces</taxon>
    </lineage>
</organism>
<dbReference type="Proteomes" id="UP000769528">
    <property type="component" value="Unassembled WGS sequence"/>
</dbReference>
<keyword evidence="1" id="KW-1133">Transmembrane helix</keyword>
<proteinExistence type="predicted"/>
<reference evidence="2" key="1">
    <citation type="journal article" date="2021" name="Open Biol.">
        <title>Shared evolutionary footprints suggest mitochondrial oxidative damage underlies multiple complex I losses in fungi.</title>
        <authorList>
            <person name="Schikora-Tamarit M.A."/>
            <person name="Marcet-Houben M."/>
            <person name="Nosek J."/>
            <person name="Gabaldon T."/>
        </authorList>
    </citation>
    <scope>NUCLEOTIDE SEQUENCE</scope>
    <source>
        <strain evidence="2">CBS6341</strain>
    </source>
</reference>
<evidence type="ECO:0000313" key="3">
    <source>
        <dbReference type="Proteomes" id="UP000769528"/>
    </source>
</evidence>
<keyword evidence="1" id="KW-0812">Transmembrane</keyword>
<evidence type="ECO:0000313" key="2">
    <source>
        <dbReference type="EMBL" id="KAH3680717.1"/>
    </source>
</evidence>
<keyword evidence="1" id="KW-0472">Membrane</keyword>